<gene>
    <name evidence="1" type="ORF">GF359_02315</name>
</gene>
<dbReference type="Proteomes" id="UP000630660">
    <property type="component" value="Unassembled WGS sequence"/>
</dbReference>
<comment type="caution">
    <text evidence="1">The sequence shown here is derived from an EMBL/GenBank/DDBJ whole genome shotgun (WGS) entry which is preliminary data.</text>
</comment>
<accession>A0A9D5K840</accession>
<dbReference type="AlphaFoldDB" id="A0A9D5K840"/>
<evidence type="ECO:0000313" key="1">
    <source>
        <dbReference type="EMBL" id="MBD3364028.1"/>
    </source>
</evidence>
<proteinExistence type="predicted"/>
<reference evidence="1" key="1">
    <citation type="submission" date="2019-11" db="EMBL/GenBank/DDBJ databases">
        <title>Microbial mats filling the niche in hypersaline microbial mats.</title>
        <authorList>
            <person name="Wong H.L."/>
            <person name="Macleod F.I."/>
            <person name="White R.A. III"/>
            <person name="Burns B.P."/>
        </authorList>
    </citation>
    <scope>NUCLEOTIDE SEQUENCE</scope>
    <source>
        <strain evidence="1">Bin_327</strain>
    </source>
</reference>
<protein>
    <recommendedName>
        <fullName evidence="3">DUF4292 domain-containing protein</fullName>
    </recommendedName>
</protein>
<evidence type="ECO:0008006" key="3">
    <source>
        <dbReference type="Google" id="ProtNLM"/>
    </source>
</evidence>
<dbReference type="EMBL" id="WJKJ01000069">
    <property type="protein sequence ID" value="MBD3364028.1"/>
    <property type="molecule type" value="Genomic_DNA"/>
</dbReference>
<organism evidence="1 2">
    <name type="scientific">candidate division WOR-3 bacterium</name>
    <dbReference type="NCBI Taxonomy" id="2052148"/>
    <lineage>
        <taxon>Bacteria</taxon>
        <taxon>Bacteria division WOR-3</taxon>
    </lineage>
</organism>
<name>A0A9D5K840_UNCW3</name>
<evidence type="ECO:0000313" key="2">
    <source>
        <dbReference type="Proteomes" id="UP000630660"/>
    </source>
</evidence>
<sequence length="251" mass="28081">MKVKKTVHLSLIIPLLVAMTAGIFGEESELPSELSFLAETKTPDILFLAGEITTIDSTGAALTILPFRFYWEEGNYALDVRNYSGSIALFVRGIADTVWIYDFYHNTKITSLRNQSLGMVTGIPFSPKDILPIFNLYIEGNMGNLDTVKVEGSRITAISKRGYVYVFDSETGLLVELREKSRKITFSEHLAKKGFKVPHMITINEGFLIPIASATAITIKEMDLNPGDENNLLLHKEPLNMERAFDLRSNN</sequence>